<keyword evidence="1" id="KW-1133">Transmembrane helix</keyword>
<name>V8G7L8_9BURK</name>
<evidence type="ECO:0000313" key="3">
    <source>
        <dbReference type="Proteomes" id="UP000018766"/>
    </source>
</evidence>
<dbReference type="InterPro" id="IPR018643">
    <property type="entry name" value="DUF2069_membrane"/>
</dbReference>
<gene>
    <name evidence="2" type="ORF">V757_06245</name>
</gene>
<dbReference type="Proteomes" id="UP000018766">
    <property type="component" value="Unassembled WGS sequence"/>
</dbReference>
<dbReference type="Pfam" id="PF09842">
    <property type="entry name" value="DUF2069"/>
    <property type="match status" value="1"/>
</dbReference>
<keyword evidence="1" id="KW-0812">Transmembrane</keyword>
<feature type="transmembrane region" description="Helical" evidence="1">
    <location>
        <begin position="56"/>
        <end position="74"/>
    </location>
</feature>
<reference evidence="2 3" key="1">
    <citation type="submission" date="2013-11" db="EMBL/GenBank/DDBJ databases">
        <title>Genomic analysis of Pelistega sp. HM-7.</title>
        <authorList>
            <person name="Kumbhare S.V."/>
            <person name="Shetty S.A."/>
            <person name="Sharma O."/>
            <person name="Dhotre D.P."/>
        </authorList>
    </citation>
    <scope>NUCLEOTIDE SEQUENCE [LARGE SCALE GENOMIC DNA]</scope>
    <source>
        <strain evidence="2 3">HM-7</strain>
    </source>
</reference>
<dbReference type="RefSeq" id="WP_023950851.1">
    <property type="nucleotide sequence ID" value="NZ_AYSV01000079.1"/>
</dbReference>
<evidence type="ECO:0000313" key="2">
    <source>
        <dbReference type="EMBL" id="ETD71687.1"/>
    </source>
</evidence>
<accession>V8G7L8</accession>
<evidence type="ECO:0000256" key="1">
    <source>
        <dbReference type="SAM" id="Phobius"/>
    </source>
</evidence>
<organism evidence="2 3">
    <name type="scientific">Pelistega indica</name>
    <dbReference type="NCBI Taxonomy" id="1414851"/>
    <lineage>
        <taxon>Bacteria</taxon>
        <taxon>Pseudomonadati</taxon>
        <taxon>Pseudomonadota</taxon>
        <taxon>Betaproteobacteria</taxon>
        <taxon>Burkholderiales</taxon>
        <taxon>Alcaligenaceae</taxon>
        <taxon>Pelistega</taxon>
    </lineage>
</organism>
<sequence length="158" mass="18005">MTAHPTQATTQTRSQAIEGTVALNPVLHYGAFIALLALFILCIVWELWLDPIVPGGSIYFLKALPLMFPLYGVYKGNLYTMQWSSMLVLLYILEGTTRWYSDVSPLSQKLGMIEFFLAFIVFCFAIFYVRPAKKIAKQRKRLQEQAEQSQQTSSKNNV</sequence>
<feature type="transmembrane region" description="Helical" evidence="1">
    <location>
        <begin position="29"/>
        <end position="49"/>
    </location>
</feature>
<comment type="caution">
    <text evidence="2">The sequence shown here is derived from an EMBL/GenBank/DDBJ whole genome shotgun (WGS) entry which is preliminary data.</text>
</comment>
<feature type="transmembrane region" description="Helical" evidence="1">
    <location>
        <begin position="110"/>
        <end position="129"/>
    </location>
</feature>
<dbReference type="OrthoDB" id="9181360at2"/>
<proteinExistence type="predicted"/>
<dbReference type="AlphaFoldDB" id="V8G7L8"/>
<keyword evidence="3" id="KW-1185">Reference proteome</keyword>
<dbReference type="EMBL" id="AYSV01000079">
    <property type="protein sequence ID" value="ETD71687.1"/>
    <property type="molecule type" value="Genomic_DNA"/>
</dbReference>
<keyword evidence="1" id="KW-0472">Membrane</keyword>
<protein>
    <submittedName>
        <fullName evidence="2">Membrane protein</fullName>
    </submittedName>
</protein>